<dbReference type="OrthoDB" id="3070940at2759"/>
<sequence length="809" mass="90416">MPVTLYYIMKRLLGTLFNFKFNMALGPLTEDIQPSENIKGPATGGRASNSKSNRDIPESGAVGGSDGTTRSNKRDKRHTANETPSCMTGERTRTTDSPTSNFDNIEAFKTITMMLGMLPHSTTIDVRDNLKASKGFAIKDPADRKETRSLCAFAQLAAGEYDATSLATNRITSDGTELRIIACTDSFQMKRSSAGTVDPWYLKFSKNWRRQTKENPVSSPEIHKPSPPEDAEDLSGLQYMAQLNESWKRPTLSQHLWILSDALIVPSGHHVLTYHSDLLPTLSRYTAAISYRKIARWFGNESLSLPYWKALEKVLPTHVPMFQPTVIPVPRLSDEENSDLRFLLDFVLLYANSAEQEDGYVIELAAEFPKLIEMAVDARMKPPQHSCEIYTNETRAEFHSLLLELLKVFDTTLKALTAVEEEVANSTENGARQFKDNVRKVDLLGYALLRISRGRAFRMHLHNIGGLLFPHDPRQFGEAASTDGGVAFPAHHQPIRKSSSESESVEAVMLLSQSYVDWLQAMLRHSRAVELLFAYITSRHFSYKSISLSILDVPRTSNTFLPWSRLFWGNAFIPAVNEASPNNEAILKFLQNGSKADKEAQNAESLLARLRGNPTVGNLKRVMGITYLNIGSTARTILSKIDESSQISDSIRAEIVALSDFFVKLPRKEQFFRNLNNKTVFEGTIHCEASLATILPAFTEQLTPEERQSHYKDINVLVDMQGFGHVIGTSDLSCPSCALFLRTLASMSDSPSEFIIQGNHSAISECSLPPWTPDRFVRTMNATLGSVLRQALVALMEQEGHEMTIEHQL</sequence>
<keyword evidence="3" id="KW-1185">Reference proteome</keyword>
<dbReference type="AlphaFoldDB" id="A0A9P5YKD0"/>
<proteinExistence type="predicted"/>
<organism evidence="2 3">
    <name type="scientific">Pholiota conissans</name>
    <dbReference type="NCBI Taxonomy" id="109636"/>
    <lineage>
        <taxon>Eukaryota</taxon>
        <taxon>Fungi</taxon>
        <taxon>Dikarya</taxon>
        <taxon>Basidiomycota</taxon>
        <taxon>Agaricomycotina</taxon>
        <taxon>Agaricomycetes</taxon>
        <taxon>Agaricomycetidae</taxon>
        <taxon>Agaricales</taxon>
        <taxon>Agaricineae</taxon>
        <taxon>Strophariaceae</taxon>
        <taxon>Pholiota</taxon>
    </lineage>
</organism>
<evidence type="ECO:0000313" key="3">
    <source>
        <dbReference type="Proteomes" id="UP000807469"/>
    </source>
</evidence>
<feature type="region of interest" description="Disordered" evidence="1">
    <location>
        <begin position="212"/>
        <end position="233"/>
    </location>
</feature>
<dbReference type="Proteomes" id="UP000807469">
    <property type="component" value="Unassembled WGS sequence"/>
</dbReference>
<evidence type="ECO:0000256" key="1">
    <source>
        <dbReference type="SAM" id="MobiDB-lite"/>
    </source>
</evidence>
<evidence type="ECO:0000313" key="2">
    <source>
        <dbReference type="EMBL" id="KAF9470884.1"/>
    </source>
</evidence>
<gene>
    <name evidence="2" type="ORF">BDN70DRAFT_901764</name>
</gene>
<accession>A0A9P5YKD0</accession>
<reference evidence="2" key="1">
    <citation type="submission" date="2020-11" db="EMBL/GenBank/DDBJ databases">
        <authorList>
            <consortium name="DOE Joint Genome Institute"/>
            <person name="Ahrendt S."/>
            <person name="Riley R."/>
            <person name="Andreopoulos W."/>
            <person name="Labutti K."/>
            <person name="Pangilinan J."/>
            <person name="Ruiz-Duenas F.J."/>
            <person name="Barrasa J.M."/>
            <person name="Sanchez-Garcia M."/>
            <person name="Camarero S."/>
            <person name="Miyauchi S."/>
            <person name="Serrano A."/>
            <person name="Linde D."/>
            <person name="Babiker R."/>
            <person name="Drula E."/>
            <person name="Ayuso-Fernandez I."/>
            <person name="Pacheco R."/>
            <person name="Padilla G."/>
            <person name="Ferreira P."/>
            <person name="Barriuso J."/>
            <person name="Kellner H."/>
            <person name="Castanera R."/>
            <person name="Alfaro M."/>
            <person name="Ramirez L."/>
            <person name="Pisabarro A.G."/>
            <person name="Kuo A."/>
            <person name="Tritt A."/>
            <person name="Lipzen A."/>
            <person name="He G."/>
            <person name="Yan M."/>
            <person name="Ng V."/>
            <person name="Cullen D."/>
            <person name="Martin F."/>
            <person name="Rosso M.-N."/>
            <person name="Henrissat B."/>
            <person name="Hibbett D."/>
            <person name="Martinez A.T."/>
            <person name="Grigoriev I.V."/>
        </authorList>
    </citation>
    <scope>NUCLEOTIDE SEQUENCE</scope>
    <source>
        <strain evidence="2">CIRM-BRFM 674</strain>
    </source>
</reference>
<dbReference type="EMBL" id="MU155819">
    <property type="protein sequence ID" value="KAF9470884.1"/>
    <property type="molecule type" value="Genomic_DNA"/>
</dbReference>
<name>A0A9P5YKD0_9AGAR</name>
<feature type="region of interest" description="Disordered" evidence="1">
    <location>
        <begin position="31"/>
        <end position="101"/>
    </location>
</feature>
<comment type="caution">
    <text evidence="2">The sequence shown here is derived from an EMBL/GenBank/DDBJ whole genome shotgun (WGS) entry which is preliminary data.</text>
</comment>
<protein>
    <submittedName>
        <fullName evidence="2">Uncharacterized protein</fullName>
    </submittedName>
</protein>